<evidence type="ECO:0000259" key="4">
    <source>
        <dbReference type="PROSITE" id="PS51782"/>
    </source>
</evidence>
<dbReference type="AlphaFoldDB" id="A0AAD6N6Y2"/>
<dbReference type="GO" id="GO:0008061">
    <property type="term" value="F:chitin binding"/>
    <property type="evidence" value="ECO:0007669"/>
    <property type="project" value="UniProtKB-KW"/>
</dbReference>
<dbReference type="Gene3D" id="3.10.350.10">
    <property type="entry name" value="LysM domain"/>
    <property type="match status" value="2"/>
</dbReference>
<dbReference type="EMBL" id="JAQJZL010000009">
    <property type="protein sequence ID" value="KAJ6038090.1"/>
    <property type="molecule type" value="Genomic_DNA"/>
</dbReference>
<reference evidence="5" key="1">
    <citation type="journal article" date="2023" name="IMA Fungus">
        <title>Comparative genomic study of the Penicillium genus elucidates a diverse pangenome and 15 lateral gene transfer events.</title>
        <authorList>
            <person name="Petersen C."/>
            <person name="Sorensen T."/>
            <person name="Nielsen M.R."/>
            <person name="Sondergaard T.E."/>
            <person name="Sorensen J.L."/>
            <person name="Fitzpatrick D.A."/>
            <person name="Frisvad J.C."/>
            <person name="Nielsen K.L."/>
        </authorList>
    </citation>
    <scope>NUCLEOTIDE SEQUENCE</scope>
    <source>
        <strain evidence="5">IBT 15450</strain>
    </source>
</reference>
<dbReference type="PROSITE" id="PS51782">
    <property type="entry name" value="LYSM"/>
    <property type="match status" value="1"/>
</dbReference>
<keyword evidence="1" id="KW-0147">Chitin-binding</keyword>
<evidence type="ECO:0000256" key="1">
    <source>
        <dbReference type="ARBA" id="ARBA00022669"/>
    </source>
</evidence>
<keyword evidence="6" id="KW-1185">Reference proteome</keyword>
<dbReference type="InterPro" id="IPR018392">
    <property type="entry name" value="LysM"/>
</dbReference>
<dbReference type="InterPro" id="IPR052210">
    <property type="entry name" value="LysM1-like"/>
</dbReference>
<dbReference type="Pfam" id="PF01476">
    <property type="entry name" value="LysM"/>
    <property type="match status" value="1"/>
</dbReference>
<reference evidence="5" key="2">
    <citation type="submission" date="2023-01" db="EMBL/GenBank/DDBJ databases">
        <authorList>
            <person name="Petersen C."/>
        </authorList>
    </citation>
    <scope>NUCLEOTIDE SEQUENCE</scope>
    <source>
        <strain evidence="5">IBT 15450</strain>
    </source>
</reference>
<proteinExistence type="predicted"/>
<dbReference type="PANTHER" id="PTHR34997">
    <property type="entry name" value="AM15"/>
    <property type="match status" value="1"/>
</dbReference>
<keyword evidence="3" id="KW-0843">Virulence</keyword>
<name>A0AAD6N6Y2_PENCN</name>
<evidence type="ECO:0000313" key="6">
    <source>
        <dbReference type="Proteomes" id="UP001219568"/>
    </source>
</evidence>
<dbReference type="CDD" id="cd00118">
    <property type="entry name" value="LysM"/>
    <property type="match status" value="1"/>
</dbReference>
<gene>
    <name evidence="5" type="ORF">N7460_007861</name>
</gene>
<keyword evidence="2" id="KW-0732">Signal</keyword>
<sequence length="132" mass="13820">MAYTEEYMALRIIVCLAGFYSWNPAVGSSCSYLDVGDYVCVDILGYTITTTSTTSGGISTPSPIQSGMVCDCDKFHLVQPGDTCSAVASTAGISLDDFYAWNPAVGTSCAYLDMGDYVCVDIPGVTPTATAS</sequence>
<evidence type="ECO:0000256" key="2">
    <source>
        <dbReference type="ARBA" id="ARBA00022729"/>
    </source>
</evidence>
<feature type="domain" description="LysM" evidence="4">
    <location>
        <begin position="74"/>
        <end position="120"/>
    </location>
</feature>
<evidence type="ECO:0000313" key="5">
    <source>
        <dbReference type="EMBL" id="KAJ6038090.1"/>
    </source>
</evidence>
<dbReference type="SMART" id="SM00257">
    <property type="entry name" value="LysM"/>
    <property type="match status" value="1"/>
</dbReference>
<dbReference type="SUPFAM" id="SSF54106">
    <property type="entry name" value="LysM domain"/>
    <property type="match status" value="1"/>
</dbReference>
<accession>A0AAD6N6Y2</accession>
<dbReference type="PANTHER" id="PTHR34997:SF2">
    <property type="entry name" value="LYSM DOMAIN-CONTAINING PROTEIN-RELATED"/>
    <property type="match status" value="1"/>
</dbReference>
<comment type="caution">
    <text evidence="5">The sequence shown here is derived from an EMBL/GenBank/DDBJ whole genome shotgun (WGS) entry which is preliminary data.</text>
</comment>
<dbReference type="InterPro" id="IPR036779">
    <property type="entry name" value="LysM_dom_sf"/>
</dbReference>
<dbReference type="Proteomes" id="UP001219568">
    <property type="component" value="Unassembled WGS sequence"/>
</dbReference>
<organism evidence="5 6">
    <name type="scientific">Penicillium canescens</name>
    <dbReference type="NCBI Taxonomy" id="5083"/>
    <lineage>
        <taxon>Eukaryota</taxon>
        <taxon>Fungi</taxon>
        <taxon>Dikarya</taxon>
        <taxon>Ascomycota</taxon>
        <taxon>Pezizomycotina</taxon>
        <taxon>Eurotiomycetes</taxon>
        <taxon>Eurotiomycetidae</taxon>
        <taxon>Eurotiales</taxon>
        <taxon>Aspergillaceae</taxon>
        <taxon>Penicillium</taxon>
    </lineage>
</organism>
<evidence type="ECO:0000256" key="3">
    <source>
        <dbReference type="ARBA" id="ARBA00023026"/>
    </source>
</evidence>
<protein>
    <recommendedName>
        <fullName evidence="4">LysM domain-containing protein</fullName>
    </recommendedName>
</protein>